<dbReference type="GO" id="GO:0016020">
    <property type="term" value="C:membrane"/>
    <property type="evidence" value="ECO:0007669"/>
    <property type="project" value="UniProtKB-SubCell"/>
</dbReference>
<dbReference type="RefSeq" id="WP_078787182.1">
    <property type="nucleotide sequence ID" value="NZ_FMTO01000007.1"/>
</dbReference>
<evidence type="ECO:0000256" key="4">
    <source>
        <dbReference type="ARBA" id="ARBA00023136"/>
    </source>
</evidence>
<evidence type="ECO:0000313" key="7">
    <source>
        <dbReference type="EMBL" id="SJZ70706.1"/>
    </source>
</evidence>
<dbReference type="PANTHER" id="PTHR42770:SF7">
    <property type="entry name" value="MEMBRANE PROTEIN"/>
    <property type="match status" value="1"/>
</dbReference>
<dbReference type="GO" id="GO:0055085">
    <property type="term" value="P:transmembrane transport"/>
    <property type="evidence" value="ECO:0007669"/>
    <property type="project" value="InterPro"/>
</dbReference>
<dbReference type="EMBL" id="FUXA01000008">
    <property type="protein sequence ID" value="SJZ70706.1"/>
    <property type="molecule type" value="Genomic_DNA"/>
</dbReference>
<evidence type="ECO:0000256" key="5">
    <source>
        <dbReference type="SAM" id="Phobius"/>
    </source>
</evidence>
<reference evidence="7 8" key="1">
    <citation type="submission" date="2017-02" db="EMBL/GenBank/DDBJ databases">
        <authorList>
            <person name="Peterson S.W."/>
        </authorList>
    </citation>
    <scope>NUCLEOTIDE SEQUENCE [LARGE SCALE GENOMIC DNA]</scope>
    <source>
        <strain evidence="7 8">ATCC 17233</strain>
    </source>
</reference>
<feature type="domain" description="Amino acid permease/ SLC12A" evidence="6">
    <location>
        <begin position="29"/>
        <end position="124"/>
    </location>
</feature>
<dbReference type="InterPro" id="IPR050367">
    <property type="entry name" value="APC_superfamily"/>
</dbReference>
<dbReference type="InterPro" id="IPR004841">
    <property type="entry name" value="AA-permease/SLC12A_dom"/>
</dbReference>
<keyword evidence="2 5" id="KW-0812">Transmembrane</keyword>
<dbReference type="Gene3D" id="1.20.1740.10">
    <property type="entry name" value="Amino acid/polyamine transporter I"/>
    <property type="match status" value="1"/>
</dbReference>
<dbReference type="Pfam" id="PF00324">
    <property type="entry name" value="AA_permease"/>
    <property type="match status" value="1"/>
</dbReference>
<dbReference type="PANTHER" id="PTHR42770">
    <property type="entry name" value="AMINO ACID TRANSPORTER-RELATED"/>
    <property type="match status" value="1"/>
</dbReference>
<keyword evidence="4 5" id="KW-0472">Membrane</keyword>
<keyword evidence="3 5" id="KW-1133">Transmembrane helix</keyword>
<organism evidence="7 8">
    <name type="scientific">Eubacterium ruminantium</name>
    <dbReference type="NCBI Taxonomy" id="42322"/>
    <lineage>
        <taxon>Bacteria</taxon>
        <taxon>Bacillati</taxon>
        <taxon>Bacillota</taxon>
        <taxon>Clostridia</taxon>
        <taxon>Eubacteriales</taxon>
        <taxon>Eubacteriaceae</taxon>
        <taxon>Eubacterium</taxon>
    </lineage>
</organism>
<evidence type="ECO:0000256" key="3">
    <source>
        <dbReference type="ARBA" id="ARBA00022989"/>
    </source>
</evidence>
<dbReference type="AlphaFoldDB" id="A0A1T4MV22"/>
<protein>
    <submittedName>
        <fullName evidence="7">Amino acid permease</fullName>
    </submittedName>
</protein>
<keyword evidence="8" id="KW-1185">Reference proteome</keyword>
<feature type="transmembrane region" description="Helical" evidence="5">
    <location>
        <begin position="101"/>
        <end position="123"/>
    </location>
</feature>
<evidence type="ECO:0000313" key="8">
    <source>
        <dbReference type="Proteomes" id="UP000189857"/>
    </source>
</evidence>
<evidence type="ECO:0000256" key="2">
    <source>
        <dbReference type="ARBA" id="ARBA00022692"/>
    </source>
</evidence>
<feature type="transmembrane region" description="Helical" evidence="5">
    <location>
        <begin position="51"/>
        <end position="73"/>
    </location>
</feature>
<comment type="subcellular location">
    <subcellularLocation>
        <location evidence="1">Membrane</location>
        <topology evidence="1">Multi-pass membrane protein</topology>
    </subcellularLocation>
</comment>
<dbReference type="OrthoDB" id="1806975at2"/>
<accession>A0A1T4MV22</accession>
<evidence type="ECO:0000256" key="1">
    <source>
        <dbReference type="ARBA" id="ARBA00004141"/>
    </source>
</evidence>
<name>A0A1T4MV22_9FIRM</name>
<feature type="transmembrane region" description="Helical" evidence="5">
    <location>
        <begin position="20"/>
        <end position="39"/>
    </location>
</feature>
<sequence>MGLLADKEGTTPEQKQYLGLPGAWALAFGCSVGWGSFVMPGTTFLPIAGPIGTAVGLSLGGFVMLLLAVNYHYLMNKYPDGGGTYTYTQKAFGYDQGFLSAWFLILTYIAIIWANATALPLIARTLFGNAFRFGYLYEIAGYSSIENVNVGWERT</sequence>
<evidence type="ECO:0000259" key="6">
    <source>
        <dbReference type="Pfam" id="PF00324"/>
    </source>
</evidence>
<gene>
    <name evidence="7" type="ORF">SAMN02745110_01336</name>
</gene>
<proteinExistence type="predicted"/>
<dbReference type="PROSITE" id="PS51257">
    <property type="entry name" value="PROKAR_LIPOPROTEIN"/>
    <property type="match status" value="1"/>
</dbReference>
<dbReference type="Proteomes" id="UP000189857">
    <property type="component" value="Unassembled WGS sequence"/>
</dbReference>